<keyword evidence="3" id="KW-0808">Transferase</keyword>
<dbReference type="EMBL" id="PYGA01000003">
    <property type="protein sequence ID" value="PSK99495.1"/>
    <property type="molecule type" value="Genomic_DNA"/>
</dbReference>
<dbReference type="AlphaFoldDB" id="A0A2P8DQJ7"/>
<evidence type="ECO:0000313" key="4">
    <source>
        <dbReference type="Proteomes" id="UP000240542"/>
    </source>
</evidence>
<dbReference type="InterPro" id="IPR050267">
    <property type="entry name" value="Anti-sigma-factor_SerPK"/>
</dbReference>
<reference evidence="3 4" key="1">
    <citation type="submission" date="2018-03" db="EMBL/GenBank/DDBJ databases">
        <title>Genomic Encyclopedia of Archaeal and Bacterial Type Strains, Phase II (KMG-II): from individual species to whole genera.</title>
        <authorList>
            <person name="Goeker M."/>
        </authorList>
    </citation>
    <scope>NUCLEOTIDE SEQUENCE [LARGE SCALE GENOMIC DNA]</scope>
    <source>
        <strain evidence="3 4">DSM 45312</strain>
    </source>
</reference>
<dbReference type="InterPro" id="IPR036890">
    <property type="entry name" value="HATPase_C_sf"/>
</dbReference>
<dbReference type="RefSeq" id="WP_106581894.1">
    <property type="nucleotide sequence ID" value="NZ_PYGA01000003.1"/>
</dbReference>
<name>A0A2P8DQJ7_9ACTN</name>
<dbReference type="OrthoDB" id="3185978at2"/>
<evidence type="ECO:0000313" key="3">
    <source>
        <dbReference type="EMBL" id="PSK99495.1"/>
    </source>
</evidence>
<dbReference type="SUPFAM" id="SSF55874">
    <property type="entry name" value="ATPase domain of HSP90 chaperone/DNA topoisomerase II/histidine kinase"/>
    <property type="match status" value="1"/>
</dbReference>
<keyword evidence="4" id="KW-1185">Reference proteome</keyword>
<dbReference type="PANTHER" id="PTHR35526">
    <property type="entry name" value="ANTI-SIGMA-F FACTOR RSBW-RELATED"/>
    <property type="match status" value="1"/>
</dbReference>
<evidence type="ECO:0000259" key="2">
    <source>
        <dbReference type="Pfam" id="PF13581"/>
    </source>
</evidence>
<protein>
    <submittedName>
        <fullName evidence="3">Serine/threonine-protein kinase RsbW</fullName>
    </submittedName>
</protein>
<sequence length="147" mass="15548">MDVRFSIALPREAYTVAVVRVSLGQALRAGGICADCRSDILTAASEACANVIDHGHPATSYEVAAWLRGDTCVLEVGSMGPAFDPGSVRPPGPDAESGRGLLLMHTLVDTVEFGRSPSGLAVVRMRRRFDPACRCGARAPRPRSAKV</sequence>
<dbReference type="Pfam" id="PF13581">
    <property type="entry name" value="HATPase_c_2"/>
    <property type="match status" value="1"/>
</dbReference>
<comment type="caution">
    <text evidence="3">The sequence shown here is derived from an EMBL/GenBank/DDBJ whole genome shotgun (WGS) entry which is preliminary data.</text>
</comment>
<proteinExistence type="predicted"/>
<dbReference type="GO" id="GO:0004674">
    <property type="term" value="F:protein serine/threonine kinase activity"/>
    <property type="evidence" value="ECO:0007669"/>
    <property type="project" value="UniProtKB-KW"/>
</dbReference>
<dbReference type="CDD" id="cd16936">
    <property type="entry name" value="HATPase_RsbW-like"/>
    <property type="match status" value="1"/>
</dbReference>
<keyword evidence="1" id="KW-0723">Serine/threonine-protein kinase</keyword>
<dbReference type="InterPro" id="IPR003594">
    <property type="entry name" value="HATPase_dom"/>
</dbReference>
<accession>A0A2P8DQJ7</accession>
<organism evidence="3 4">
    <name type="scientific">Murinocardiopsis flavida</name>
    <dbReference type="NCBI Taxonomy" id="645275"/>
    <lineage>
        <taxon>Bacteria</taxon>
        <taxon>Bacillati</taxon>
        <taxon>Actinomycetota</taxon>
        <taxon>Actinomycetes</taxon>
        <taxon>Streptosporangiales</taxon>
        <taxon>Nocardiopsidaceae</taxon>
        <taxon>Murinocardiopsis</taxon>
    </lineage>
</organism>
<dbReference type="PANTHER" id="PTHR35526:SF3">
    <property type="entry name" value="ANTI-SIGMA-F FACTOR RSBW"/>
    <property type="match status" value="1"/>
</dbReference>
<gene>
    <name evidence="3" type="ORF">CLV63_103220</name>
</gene>
<evidence type="ECO:0000256" key="1">
    <source>
        <dbReference type="ARBA" id="ARBA00022527"/>
    </source>
</evidence>
<keyword evidence="3" id="KW-0418">Kinase</keyword>
<dbReference type="Gene3D" id="3.30.565.10">
    <property type="entry name" value="Histidine kinase-like ATPase, C-terminal domain"/>
    <property type="match status" value="1"/>
</dbReference>
<feature type="domain" description="Histidine kinase/HSP90-like ATPase" evidence="2">
    <location>
        <begin position="12"/>
        <end position="125"/>
    </location>
</feature>
<dbReference type="Proteomes" id="UP000240542">
    <property type="component" value="Unassembled WGS sequence"/>
</dbReference>